<dbReference type="Proteomes" id="UP001058074">
    <property type="component" value="Unassembled WGS sequence"/>
</dbReference>
<reference evidence="1" key="1">
    <citation type="journal article" date="2025" name="Int. J. Syst. Evol. Microbiol.">
        <title>Inconstantimicrobium mannanitabidum sp. nov., a novel member of the family Clostridiaceae isolated from anoxic soil under the treatment of reductive soil disinfestation.</title>
        <authorList>
            <person name="Ueki A."/>
            <person name="Tonouchi A."/>
            <person name="Honma S."/>
            <person name="Kaku N."/>
            <person name="Ueki K."/>
        </authorList>
    </citation>
    <scope>NUCLEOTIDE SEQUENCE</scope>
    <source>
        <strain evidence="1">TW13</strain>
    </source>
</reference>
<sequence length="55" mass="6494">MYKDKSIIVNLHKGFLKSKIDVSEDINPSTKFSKMIVNGYIYEKFRTHKKCDILK</sequence>
<accession>A0ACB5RGS1</accession>
<evidence type="ECO:0000313" key="2">
    <source>
        <dbReference type="Proteomes" id="UP001058074"/>
    </source>
</evidence>
<organism evidence="1 2">
    <name type="scientific">Inconstantimicrobium mannanitabidum</name>
    <dbReference type="NCBI Taxonomy" id="1604901"/>
    <lineage>
        <taxon>Bacteria</taxon>
        <taxon>Bacillati</taxon>
        <taxon>Bacillota</taxon>
        <taxon>Clostridia</taxon>
        <taxon>Eubacteriales</taxon>
        <taxon>Clostridiaceae</taxon>
        <taxon>Inconstantimicrobium</taxon>
    </lineage>
</organism>
<protein>
    <submittedName>
        <fullName evidence="1">Uncharacterized protein</fullName>
    </submittedName>
</protein>
<gene>
    <name evidence="1" type="ORF">rsdtw13_35510</name>
</gene>
<evidence type="ECO:0000313" key="1">
    <source>
        <dbReference type="EMBL" id="GKX68293.1"/>
    </source>
</evidence>
<name>A0ACB5RGS1_9CLOT</name>
<dbReference type="EMBL" id="BROD01000001">
    <property type="protein sequence ID" value="GKX68293.1"/>
    <property type="molecule type" value="Genomic_DNA"/>
</dbReference>
<keyword evidence="2" id="KW-1185">Reference proteome</keyword>
<proteinExistence type="predicted"/>
<comment type="caution">
    <text evidence="1">The sequence shown here is derived from an EMBL/GenBank/DDBJ whole genome shotgun (WGS) entry which is preliminary data.</text>
</comment>